<organism evidence="3 4">
    <name type="scientific">Aedes aegypti</name>
    <name type="common">Yellowfever mosquito</name>
    <name type="synonym">Culex aegypti</name>
    <dbReference type="NCBI Taxonomy" id="7159"/>
    <lineage>
        <taxon>Eukaryota</taxon>
        <taxon>Metazoa</taxon>
        <taxon>Ecdysozoa</taxon>
        <taxon>Arthropoda</taxon>
        <taxon>Hexapoda</taxon>
        <taxon>Insecta</taxon>
        <taxon>Pterygota</taxon>
        <taxon>Neoptera</taxon>
        <taxon>Endopterygota</taxon>
        <taxon>Diptera</taxon>
        <taxon>Nematocera</taxon>
        <taxon>Culicoidea</taxon>
        <taxon>Culicidae</taxon>
        <taxon>Culicinae</taxon>
        <taxon>Aedini</taxon>
        <taxon>Aedes</taxon>
        <taxon>Stegomyia</taxon>
    </lineage>
</organism>
<accession>A0A1S4F4I4</accession>
<sequence length="248" mass="28103">MEALRNLKFEKDHDGTIDEASTTEAEDSAVEPDPELEAEIAAIEREIDGDYIDEEMLVFADFETHLAADELTNPDIRIKVIGIDSDNPVIQINDDIYRGSYDFAMGTNVFLEEDPEAKSKIDPLYSLDPPKMYKYGGQSQKVLKMKRIFATPKADVATIKTEPEADLLEETKTTMDERYLVTRSYEEALNLHLPFGCFPPRFIEGEQNGEKVVHRKATALTRVDNDMEDDAAARDDPRDVDYRPGMET</sequence>
<dbReference type="PANTHER" id="PTHR21860">
    <property type="entry name" value="TRANSCRIPTION INITIATION FACTOR IIIC TFIIIC , POLYPEPTIDE 6-RELATED"/>
    <property type="match status" value="1"/>
</dbReference>
<dbReference type="EMBL" id="CH477270">
    <property type="protein sequence ID" value="EAT45353.1"/>
    <property type="molecule type" value="Genomic_DNA"/>
</dbReference>
<feature type="domain" description="Transcription factor TFIIIC triple barrel" evidence="2">
    <location>
        <begin position="54"/>
        <end position="150"/>
    </location>
</feature>
<reference evidence="3" key="1">
    <citation type="submission" date="2005-10" db="EMBL/GenBank/DDBJ databases">
        <authorList>
            <person name="Loftus B.J."/>
            <person name="Nene V.M."/>
            <person name="Hannick L.I."/>
            <person name="Bidwell S."/>
            <person name="Haas B."/>
            <person name="Amedeo P."/>
            <person name="Orvis J."/>
            <person name="Wortman J.R."/>
            <person name="White O.R."/>
            <person name="Salzberg S."/>
            <person name="Shumway M."/>
            <person name="Koo H."/>
            <person name="Zhao Y."/>
            <person name="Holmes M."/>
            <person name="Miller J."/>
            <person name="Schatz M."/>
            <person name="Pop M."/>
            <person name="Pai G."/>
            <person name="Utterback T."/>
            <person name="Rogers Y.-H."/>
            <person name="Kravitz S."/>
            <person name="Fraser C.M."/>
        </authorList>
    </citation>
    <scope>NUCLEOTIDE SEQUENCE</scope>
    <source>
        <strain evidence="3">Liverpool</strain>
    </source>
</reference>
<reference evidence="3" key="2">
    <citation type="journal article" date="2007" name="Science">
        <title>Genome sequence of Aedes aegypti, a major arbovirus vector.</title>
        <authorList>
            <person name="Nene V."/>
            <person name="Wortman J.R."/>
            <person name="Lawson D."/>
            <person name="Haas B."/>
            <person name="Kodira C."/>
            <person name="Tu Z.J."/>
            <person name="Loftus B."/>
            <person name="Xi Z."/>
            <person name="Megy K."/>
            <person name="Grabherr M."/>
            <person name="Ren Q."/>
            <person name="Zdobnov E.M."/>
            <person name="Lobo N.F."/>
            <person name="Campbell K.S."/>
            <person name="Brown S.E."/>
            <person name="Bonaldo M.F."/>
            <person name="Zhu J."/>
            <person name="Sinkins S.P."/>
            <person name="Hogenkamp D.G."/>
            <person name="Amedeo P."/>
            <person name="Arensburger P."/>
            <person name="Atkinson P.W."/>
            <person name="Bidwell S."/>
            <person name="Biedler J."/>
            <person name="Birney E."/>
            <person name="Bruggner R.V."/>
            <person name="Costas J."/>
            <person name="Coy M.R."/>
            <person name="Crabtree J."/>
            <person name="Crawford M."/>
            <person name="Debruyn B."/>
            <person name="Decaprio D."/>
            <person name="Eiglmeier K."/>
            <person name="Eisenstadt E."/>
            <person name="El-Dorry H."/>
            <person name="Gelbart W.M."/>
            <person name="Gomes S.L."/>
            <person name="Hammond M."/>
            <person name="Hannick L.I."/>
            <person name="Hogan J.R."/>
            <person name="Holmes M.H."/>
            <person name="Jaffe D."/>
            <person name="Johnston J.S."/>
            <person name="Kennedy R.C."/>
            <person name="Koo H."/>
            <person name="Kravitz S."/>
            <person name="Kriventseva E.V."/>
            <person name="Kulp D."/>
            <person name="Labutti K."/>
            <person name="Lee E."/>
            <person name="Li S."/>
            <person name="Lovin D.D."/>
            <person name="Mao C."/>
            <person name="Mauceli E."/>
            <person name="Menck C.F."/>
            <person name="Miller J.R."/>
            <person name="Montgomery P."/>
            <person name="Mori A."/>
            <person name="Nascimento A.L."/>
            <person name="Naveira H.F."/>
            <person name="Nusbaum C."/>
            <person name="O'leary S."/>
            <person name="Orvis J."/>
            <person name="Pertea M."/>
            <person name="Quesneville H."/>
            <person name="Reidenbach K.R."/>
            <person name="Rogers Y.H."/>
            <person name="Roth C.W."/>
            <person name="Schneider J.R."/>
            <person name="Schatz M."/>
            <person name="Shumway M."/>
            <person name="Stanke M."/>
            <person name="Stinson E.O."/>
            <person name="Tubio J.M."/>
            <person name="Vanzee J.P."/>
            <person name="Verjovski-Almeida S."/>
            <person name="Werner D."/>
            <person name="White O."/>
            <person name="Wyder S."/>
            <person name="Zeng Q."/>
            <person name="Zhao Q."/>
            <person name="Zhao Y."/>
            <person name="Hill C.A."/>
            <person name="Raikhel A.S."/>
            <person name="Soares M.B."/>
            <person name="Knudson D.L."/>
            <person name="Lee N.H."/>
            <person name="Galagan J."/>
            <person name="Salzberg S.L."/>
            <person name="Paulsen I.T."/>
            <person name="Dimopoulos G."/>
            <person name="Collins F.H."/>
            <person name="Birren B."/>
            <person name="Fraser-Liggett C.M."/>
            <person name="Severson D.W."/>
        </authorList>
    </citation>
    <scope>NUCLEOTIDE SEQUENCE [LARGE SCALE GENOMIC DNA]</scope>
    <source>
        <strain evidence="3">Liverpool</strain>
    </source>
</reference>
<dbReference type="OMA" id="NHLAPHQ"/>
<name>A0A1S4F4I4_AEDAE</name>
<reference evidence="3" key="3">
    <citation type="submission" date="2012-09" db="EMBL/GenBank/DDBJ databases">
        <authorList>
            <consortium name="VectorBase"/>
        </authorList>
    </citation>
    <scope>NUCLEOTIDE SEQUENCE</scope>
    <source>
        <strain evidence="3">Liverpool</strain>
    </source>
</reference>
<evidence type="ECO:0000256" key="1">
    <source>
        <dbReference type="SAM" id="MobiDB-lite"/>
    </source>
</evidence>
<gene>
    <name evidence="3" type="ORF">AaeL_AAEL003390</name>
</gene>
<dbReference type="KEGG" id="aag:5578020"/>
<dbReference type="OrthoDB" id="1877767at2759"/>
<dbReference type="HOGENOM" id="CLU_096612_0_0_1"/>
<evidence type="ECO:0000313" key="3">
    <source>
        <dbReference type="EMBL" id="EAT45353.1"/>
    </source>
</evidence>
<dbReference type="AlphaFoldDB" id="A0A1S4F4I4"/>
<dbReference type="InterPro" id="IPR019481">
    <property type="entry name" value="TFIIIC_triple_barrel"/>
</dbReference>
<proteinExistence type="predicted"/>
<feature type="compositionally biased region" description="Basic and acidic residues" evidence="1">
    <location>
        <begin position="1"/>
        <end position="16"/>
    </location>
</feature>
<dbReference type="GO" id="GO:0000127">
    <property type="term" value="C:transcription factor TFIIIC complex"/>
    <property type="evidence" value="ECO:0007669"/>
    <property type="project" value="TreeGrafter"/>
</dbReference>
<feature type="compositionally biased region" description="Basic and acidic residues" evidence="1">
    <location>
        <begin position="231"/>
        <end position="248"/>
    </location>
</feature>
<dbReference type="InterPro" id="IPR042771">
    <property type="entry name" value="GTF3C6-like"/>
</dbReference>
<feature type="region of interest" description="Disordered" evidence="1">
    <location>
        <begin position="224"/>
        <end position="248"/>
    </location>
</feature>
<protein>
    <submittedName>
        <fullName evidence="3">AAEL003390-PA</fullName>
    </submittedName>
</protein>
<dbReference type="GO" id="GO:0006383">
    <property type="term" value="P:transcription by RNA polymerase III"/>
    <property type="evidence" value="ECO:0007669"/>
    <property type="project" value="InterPro"/>
</dbReference>
<dbReference type="Proteomes" id="UP000682892">
    <property type="component" value="Chromosome 3"/>
</dbReference>
<dbReference type="Pfam" id="PF10419">
    <property type="entry name" value="TFIIIC_sub6"/>
    <property type="match status" value="1"/>
</dbReference>
<evidence type="ECO:0000313" key="4">
    <source>
        <dbReference type="Proteomes" id="UP000682892"/>
    </source>
</evidence>
<feature type="region of interest" description="Disordered" evidence="1">
    <location>
        <begin position="1"/>
        <end position="29"/>
    </location>
</feature>
<dbReference type="Gene3D" id="2.60.40.4370">
    <property type="match status" value="1"/>
</dbReference>
<dbReference type="PANTHER" id="PTHR21860:SF2">
    <property type="entry name" value="GENERAL TRANSCRIPTION FACTOR 3C POLYPEPTIDE 6"/>
    <property type="match status" value="1"/>
</dbReference>
<evidence type="ECO:0000259" key="2">
    <source>
        <dbReference type="Pfam" id="PF10419"/>
    </source>
</evidence>